<sequence length="81" mass="9262">MLISKIRYFGRCITIHLLCTFEYQDVSRLVRIILVVRGASDSNGIASIYNKSQVEVGQNNYGFSYWLTSHSKESQCNMGYS</sequence>
<comment type="caution">
    <text evidence="1">The sequence shown here is derived from an EMBL/GenBank/DDBJ whole genome shotgun (WGS) entry which is preliminary data.</text>
</comment>
<gene>
    <name evidence="1" type="ORF">EPI10_005163</name>
</gene>
<protein>
    <submittedName>
        <fullName evidence="1">Uncharacterized protein</fullName>
    </submittedName>
</protein>
<organism evidence="1 2">
    <name type="scientific">Gossypium australe</name>
    <dbReference type="NCBI Taxonomy" id="47621"/>
    <lineage>
        <taxon>Eukaryota</taxon>
        <taxon>Viridiplantae</taxon>
        <taxon>Streptophyta</taxon>
        <taxon>Embryophyta</taxon>
        <taxon>Tracheophyta</taxon>
        <taxon>Spermatophyta</taxon>
        <taxon>Magnoliopsida</taxon>
        <taxon>eudicotyledons</taxon>
        <taxon>Gunneridae</taxon>
        <taxon>Pentapetalae</taxon>
        <taxon>rosids</taxon>
        <taxon>malvids</taxon>
        <taxon>Malvales</taxon>
        <taxon>Malvaceae</taxon>
        <taxon>Malvoideae</taxon>
        <taxon>Gossypium</taxon>
    </lineage>
</organism>
<accession>A0A5B6WNY6</accession>
<dbReference type="EMBL" id="SMMG02000002">
    <property type="protein sequence ID" value="KAA3482956.1"/>
    <property type="molecule type" value="Genomic_DNA"/>
</dbReference>
<reference evidence="2" key="1">
    <citation type="journal article" date="2019" name="Plant Biotechnol. J.">
        <title>Genome sequencing of the Australian wild diploid species Gossypium australe highlights disease resistance and delayed gland morphogenesis.</title>
        <authorList>
            <person name="Cai Y."/>
            <person name="Cai X."/>
            <person name="Wang Q."/>
            <person name="Wang P."/>
            <person name="Zhang Y."/>
            <person name="Cai C."/>
            <person name="Xu Y."/>
            <person name="Wang K."/>
            <person name="Zhou Z."/>
            <person name="Wang C."/>
            <person name="Geng S."/>
            <person name="Li B."/>
            <person name="Dong Q."/>
            <person name="Hou Y."/>
            <person name="Wang H."/>
            <person name="Ai P."/>
            <person name="Liu Z."/>
            <person name="Yi F."/>
            <person name="Sun M."/>
            <person name="An G."/>
            <person name="Cheng J."/>
            <person name="Zhang Y."/>
            <person name="Shi Q."/>
            <person name="Xie Y."/>
            <person name="Shi X."/>
            <person name="Chang Y."/>
            <person name="Huang F."/>
            <person name="Chen Y."/>
            <person name="Hong S."/>
            <person name="Mi L."/>
            <person name="Sun Q."/>
            <person name="Zhang L."/>
            <person name="Zhou B."/>
            <person name="Peng R."/>
            <person name="Zhang X."/>
            <person name="Liu F."/>
        </authorList>
    </citation>
    <scope>NUCLEOTIDE SEQUENCE [LARGE SCALE GENOMIC DNA]</scope>
    <source>
        <strain evidence="2">cv. PA1801</strain>
    </source>
</reference>
<dbReference type="Proteomes" id="UP000325315">
    <property type="component" value="Unassembled WGS sequence"/>
</dbReference>
<evidence type="ECO:0000313" key="2">
    <source>
        <dbReference type="Proteomes" id="UP000325315"/>
    </source>
</evidence>
<dbReference type="AlphaFoldDB" id="A0A5B6WNY6"/>
<keyword evidence="2" id="KW-1185">Reference proteome</keyword>
<evidence type="ECO:0000313" key="1">
    <source>
        <dbReference type="EMBL" id="KAA3482956.1"/>
    </source>
</evidence>
<name>A0A5B6WNY6_9ROSI</name>
<proteinExistence type="predicted"/>